<reference evidence="2 6" key="2">
    <citation type="submission" date="2016-08" db="EMBL/GenBank/DDBJ databases">
        <authorList>
            <person name="Seilhamer J.J."/>
        </authorList>
    </citation>
    <scope>NUCLEOTIDE SEQUENCE [LARGE SCALE GENOMIC DNA]</scope>
    <source>
        <strain evidence="2">M3/6</strain>
    </source>
</reference>
<evidence type="ECO:0000313" key="3">
    <source>
        <dbReference type="EMBL" id="SCD20451.1"/>
    </source>
</evidence>
<evidence type="ECO:0000313" key="6">
    <source>
        <dbReference type="Proteomes" id="UP000187464"/>
    </source>
</evidence>
<protein>
    <submittedName>
        <fullName evidence="2">Uncharacterized protein</fullName>
    </submittedName>
</protein>
<dbReference type="KEGG" id="psac:PSM36_1138"/>
<organism evidence="2 6">
    <name type="scientific">Proteiniphilum saccharofermentans</name>
    <dbReference type="NCBI Taxonomy" id="1642647"/>
    <lineage>
        <taxon>Bacteria</taxon>
        <taxon>Pseudomonadati</taxon>
        <taxon>Bacteroidota</taxon>
        <taxon>Bacteroidia</taxon>
        <taxon>Bacteroidales</taxon>
        <taxon>Dysgonomonadaceae</taxon>
        <taxon>Proteiniphilum</taxon>
    </lineage>
</organism>
<evidence type="ECO:0000313" key="5">
    <source>
        <dbReference type="EMBL" id="SCD21874.1"/>
    </source>
</evidence>
<dbReference type="EMBL" id="LT605205">
    <property type="protein sequence ID" value="SCD21874.1"/>
    <property type="molecule type" value="Genomic_DNA"/>
</dbReference>
<gene>
    <name evidence="1" type="ORF">PSM36_1138</name>
    <name evidence="2" type="ORF">PSM36_1374</name>
    <name evidence="3" type="ORF">PSM36_1631</name>
    <name evidence="4" type="ORF">PSM36_2877</name>
    <name evidence="5" type="ORF">PSM36_3085</name>
</gene>
<dbReference type="KEGG" id="psac:PSM36_1374"/>
<evidence type="ECO:0000313" key="1">
    <source>
        <dbReference type="EMBL" id="SCD19963.1"/>
    </source>
</evidence>
<dbReference type="STRING" id="1642647.PSM36_1138"/>
<dbReference type="KEGG" id="psac:PSM36_1631"/>
<name>A0A1R3SV55_9BACT</name>
<proteinExistence type="predicted"/>
<reference evidence="6" key="1">
    <citation type="submission" date="2016-08" db="EMBL/GenBank/DDBJ databases">
        <authorList>
            <person name="Wibberg D."/>
        </authorList>
    </citation>
    <scope>NUCLEOTIDE SEQUENCE [LARGE SCALE GENOMIC DNA]</scope>
</reference>
<dbReference type="EMBL" id="LT605205">
    <property type="protein sequence ID" value="SCD20451.1"/>
    <property type="molecule type" value="Genomic_DNA"/>
</dbReference>
<dbReference type="KEGG" id="psac:PSM36_2877"/>
<dbReference type="EMBL" id="LT605205">
    <property type="protein sequence ID" value="SCD19963.1"/>
    <property type="molecule type" value="Genomic_DNA"/>
</dbReference>
<dbReference type="Proteomes" id="UP000187464">
    <property type="component" value="Chromosome I"/>
</dbReference>
<accession>A0A1R3SV55</accession>
<evidence type="ECO:0000313" key="4">
    <source>
        <dbReference type="EMBL" id="SCD21672.1"/>
    </source>
</evidence>
<dbReference type="KEGG" id="psac:PSM36_3085"/>
<dbReference type="AlphaFoldDB" id="A0A1R3SV55"/>
<dbReference type="EMBL" id="LT605205">
    <property type="protein sequence ID" value="SCD21672.1"/>
    <property type="molecule type" value="Genomic_DNA"/>
</dbReference>
<dbReference type="EMBL" id="LT605205">
    <property type="protein sequence ID" value="SCD20196.1"/>
    <property type="molecule type" value="Genomic_DNA"/>
</dbReference>
<keyword evidence="6" id="KW-1185">Reference proteome</keyword>
<evidence type="ECO:0000313" key="2">
    <source>
        <dbReference type="EMBL" id="SCD20196.1"/>
    </source>
</evidence>
<sequence length="81" mass="9372">MGEYGEEIVGSALDYCLDNGLYNALYLKEAASHYRELKRREKKPLPVVSVLHDGVQTSQYDTDAYIPERSKINRYDQIMEL</sequence>